<reference evidence="5" key="1">
    <citation type="submission" date="2020-10" db="EMBL/GenBank/DDBJ databases">
        <authorList>
            <person name="Kusch S."/>
        </authorList>
    </citation>
    <scope>NUCLEOTIDE SEQUENCE</scope>
    <source>
        <strain evidence="5">SwB9</strain>
    </source>
</reference>
<dbReference type="InterPro" id="IPR001452">
    <property type="entry name" value="SH3_domain"/>
</dbReference>
<gene>
    <name evidence="5" type="ORF">SCLTRI_LOCUS4249</name>
</gene>
<evidence type="ECO:0000313" key="5">
    <source>
        <dbReference type="EMBL" id="CAD6444457.1"/>
    </source>
</evidence>
<name>A0A8H2VTW7_9HELO</name>
<dbReference type="InterPro" id="IPR036028">
    <property type="entry name" value="SH3-like_dom_sf"/>
</dbReference>
<evidence type="ECO:0000256" key="2">
    <source>
        <dbReference type="PROSITE-ProRule" id="PRU00192"/>
    </source>
</evidence>
<dbReference type="Gene3D" id="2.30.30.40">
    <property type="entry name" value="SH3 Domains"/>
    <property type="match status" value="1"/>
</dbReference>
<accession>A0A8H2VTW7</accession>
<feature type="region of interest" description="Disordered" evidence="3">
    <location>
        <begin position="303"/>
        <end position="348"/>
    </location>
</feature>
<dbReference type="PANTHER" id="PTHR45929">
    <property type="entry name" value="JAK PATHWAY SIGNAL TRANSDUCTION ADAPTOR MOLECULE"/>
    <property type="match status" value="1"/>
</dbReference>
<dbReference type="CDD" id="cd00174">
    <property type="entry name" value="SH3"/>
    <property type="match status" value="1"/>
</dbReference>
<dbReference type="AlphaFoldDB" id="A0A8H2VTW7"/>
<evidence type="ECO:0000256" key="3">
    <source>
        <dbReference type="SAM" id="MobiDB-lite"/>
    </source>
</evidence>
<feature type="compositionally biased region" description="Basic and acidic residues" evidence="3">
    <location>
        <begin position="337"/>
        <end position="348"/>
    </location>
</feature>
<dbReference type="SMART" id="SM00326">
    <property type="entry name" value="SH3"/>
    <property type="match status" value="1"/>
</dbReference>
<dbReference type="InterPro" id="IPR050670">
    <property type="entry name" value="STAM"/>
</dbReference>
<evidence type="ECO:0000256" key="1">
    <source>
        <dbReference type="ARBA" id="ARBA00022443"/>
    </source>
</evidence>
<feature type="domain" description="SH3" evidence="4">
    <location>
        <begin position="232"/>
        <end position="291"/>
    </location>
</feature>
<evidence type="ECO:0000259" key="4">
    <source>
        <dbReference type="PROSITE" id="PS50002"/>
    </source>
</evidence>
<dbReference type="Pfam" id="PF00018">
    <property type="entry name" value="SH3_1"/>
    <property type="match status" value="1"/>
</dbReference>
<dbReference type="Proteomes" id="UP000624404">
    <property type="component" value="Unassembled WGS sequence"/>
</dbReference>
<dbReference type="PROSITE" id="PS50002">
    <property type="entry name" value="SH3"/>
    <property type="match status" value="1"/>
</dbReference>
<dbReference type="EMBL" id="CAJHIA010000012">
    <property type="protein sequence ID" value="CAD6444457.1"/>
    <property type="molecule type" value="Genomic_DNA"/>
</dbReference>
<keyword evidence="6" id="KW-1185">Reference proteome</keyword>
<feature type="region of interest" description="Disordered" evidence="3">
    <location>
        <begin position="203"/>
        <end position="232"/>
    </location>
</feature>
<proteinExistence type="predicted"/>
<dbReference type="OrthoDB" id="6250593at2759"/>
<organism evidence="5 6">
    <name type="scientific">Sclerotinia trifoliorum</name>
    <dbReference type="NCBI Taxonomy" id="28548"/>
    <lineage>
        <taxon>Eukaryota</taxon>
        <taxon>Fungi</taxon>
        <taxon>Dikarya</taxon>
        <taxon>Ascomycota</taxon>
        <taxon>Pezizomycotina</taxon>
        <taxon>Leotiomycetes</taxon>
        <taxon>Helotiales</taxon>
        <taxon>Sclerotiniaceae</taxon>
        <taxon>Sclerotinia</taxon>
    </lineage>
</organism>
<dbReference type="PANTHER" id="PTHR45929:SF7">
    <property type="entry name" value="LAS SEVENTEEN-BINDING PROTEIN 1"/>
    <property type="match status" value="1"/>
</dbReference>
<sequence>MTTVPHSRVTSLRTPNNTELEGRDYFNFKIYEENSGFTPEALKETQFALNSKIYRIPSSPTIAKRTFRTKPSKPQRGELYFFEHERQKIEQLVAQSKNRNCTNHQNCTDCIEKEYAYYENKIMSTSMPPERRQQIMKANRSIRNIKNELENLLEDELITYEVYELMISRLPSETSLNATSSPAPRANAVSPAPVVPVAAFSQLNVNSDNPPPSYQSTPNLPPRGPTQPPARPEIGRATALYRYTEPEDCNFDVGDIVIIYEYMNDDWWMGKNEKTGKEGVFPSNYVQKHANQQPAYYGNEKATYSPYAPQQQGPQPPGPSNPYNSSVPPMAVAEQPTDDKLSKGGEMGKKFGKKLGNAAIFGAGATIGGNIVNSIF</sequence>
<protein>
    <submittedName>
        <fullName evidence="5">297ec778-8f02-4383-8dda-e4b155539b64</fullName>
    </submittedName>
</protein>
<dbReference type="PRINTS" id="PR00452">
    <property type="entry name" value="SH3DOMAIN"/>
</dbReference>
<keyword evidence="1 2" id="KW-0728">SH3 domain</keyword>
<feature type="compositionally biased region" description="Pro residues" evidence="3">
    <location>
        <begin position="209"/>
        <end position="231"/>
    </location>
</feature>
<dbReference type="SUPFAM" id="SSF50044">
    <property type="entry name" value="SH3-domain"/>
    <property type="match status" value="1"/>
</dbReference>
<comment type="caution">
    <text evidence="5">The sequence shown here is derived from an EMBL/GenBank/DDBJ whole genome shotgun (WGS) entry which is preliminary data.</text>
</comment>
<evidence type="ECO:0000313" key="6">
    <source>
        <dbReference type="Proteomes" id="UP000624404"/>
    </source>
</evidence>